<evidence type="ECO:0008006" key="4">
    <source>
        <dbReference type="Google" id="ProtNLM"/>
    </source>
</evidence>
<protein>
    <recommendedName>
        <fullName evidence="4">Nucleotide exchange factor GrpE</fullName>
    </recommendedName>
</protein>
<dbReference type="AlphaFoldDB" id="A0A1V1PI24"/>
<gene>
    <name evidence="2" type="ORF">OMM_00209</name>
</gene>
<evidence type="ECO:0000313" key="2">
    <source>
        <dbReference type="EMBL" id="ETR74440.1"/>
    </source>
</evidence>
<proteinExistence type="predicted"/>
<name>A0A1V1PI24_9BACT</name>
<feature type="coiled-coil region" evidence="1">
    <location>
        <begin position="311"/>
        <end position="370"/>
    </location>
</feature>
<keyword evidence="1" id="KW-0175">Coiled coil</keyword>
<evidence type="ECO:0000313" key="3">
    <source>
        <dbReference type="Proteomes" id="UP000189670"/>
    </source>
</evidence>
<organism evidence="2 3">
    <name type="scientific">Candidatus Magnetoglobus multicellularis str. Araruama</name>
    <dbReference type="NCBI Taxonomy" id="890399"/>
    <lineage>
        <taxon>Bacteria</taxon>
        <taxon>Pseudomonadati</taxon>
        <taxon>Thermodesulfobacteriota</taxon>
        <taxon>Desulfobacteria</taxon>
        <taxon>Desulfobacterales</taxon>
        <taxon>Desulfobacteraceae</taxon>
        <taxon>Candidatus Magnetoglobus</taxon>
    </lineage>
</organism>
<comment type="caution">
    <text evidence="2">The sequence shown here is derived from an EMBL/GenBank/DDBJ whole genome shotgun (WGS) entry which is preliminary data.</text>
</comment>
<reference evidence="3" key="1">
    <citation type="submission" date="2012-11" db="EMBL/GenBank/DDBJ databases">
        <authorList>
            <person name="Lucero-Rivera Y.E."/>
            <person name="Tovar-Ramirez D."/>
        </authorList>
    </citation>
    <scope>NUCLEOTIDE SEQUENCE [LARGE SCALE GENOMIC DNA]</scope>
    <source>
        <strain evidence="3">Araruama</strain>
    </source>
</reference>
<accession>A0A1V1PI24</accession>
<dbReference type="Proteomes" id="UP000189670">
    <property type="component" value="Unassembled WGS sequence"/>
</dbReference>
<dbReference type="EMBL" id="ATBP01000007">
    <property type="protein sequence ID" value="ETR74440.1"/>
    <property type="molecule type" value="Genomic_DNA"/>
</dbReference>
<sequence length="661" mass="76770">MIIKLNKFAIAELDDESIMLKQFYDNRNGNAVMVKFEIKRFYDKFDTALTFVRVTSSETKKTRDITSSRIRLRKGENFPLYYVSSIDAVKDLSLIFEIQTNNFGEYDQFGSIQVYPHAKNDKFKFIGAKIETTRVDLNKYRSTAPRTNPFGLKSSSVEEINIGPKRQPSFGVDDNMTPAKVEKLKRQMGLTDELLIQRLGLTDDALRMRLGLTDDLMQNFIDTAAQLVRENLGISDEVLNILSFNTQQYSMDIQRLRNTIEKFKNDTNYVRTTIEKMNIPGLEKDYNYVEKRYDWAKMRCEQLERTFVNQMDELSDEIKEKNDALDQLLQDFLDWTDEKRQDIQAELDKVMDFQNSYSEANQLIDNLKNSSDHLKMMDPFERACQAAIRLYTILNQDQNSTSQSIKKNFSNDLQERMQLMLQFEEIISRLLPPDMAEQHAEDIEKAIQSINDRFVEIKHRYAFYPSVLSNAAEGFVESIQQISFKEIDNEVRLEEEKQLKSGPWKSLDPLLIYHERVDLLLENLRQEYFKEKNIALPRMFSTDNALIDAINKFVINDLFAFIQNQLPGIEDKYAQLAAAEKPVAPLFNKTRKELMSIANIQEIVVEVDVDLFDPELHQLKKTDHRPDLQDQVILETLSTGYRLGGVGPVLEKTHVVINSTG</sequence>
<evidence type="ECO:0000256" key="1">
    <source>
        <dbReference type="SAM" id="Coils"/>
    </source>
</evidence>